<organism evidence="7 8">
    <name type="scientific">Flavisolibacter tropicus</name>
    <dbReference type="NCBI Taxonomy" id="1492898"/>
    <lineage>
        <taxon>Bacteria</taxon>
        <taxon>Pseudomonadati</taxon>
        <taxon>Bacteroidota</taxon>
        <taxon>Chitinophagia</taxon>
        <taxon>Chitinophagales</taxon>
        <taxon>Chitinophagaceae</taxon>
        <taxon>Flavisolibacter</taxon>
    </lineage>
</organism>
<feature type="transmembrane region" description="Helical" evidence="6">
    <location>
        <begin position="110"/>
        <end position="135"/>
    </location>
</feature>
<keyword evidence="2" id="KW-1003">Cell membrane</keyword>
<comment type="subcellular location">
    <subcellularLocation>
        <location evidence="1">Cell membrane</location>
        <topology evidence="1">Multi-pass membrane protein</topology>
    </subcellularLocation>
</comment>
<evidence type="ECO:0000256" key="1">
    <source>
        <dbReference type="ARBA" id="ARBA00004651"/>
    </source>
</evidence>
<reference evidence="7 8" key="2">
    <citation type="journal article" date="2016" name="Int. J. Syst. Evol. Microbiol.">
        <title>Flavisolibacter tropicus sp. nov., isolated from tropical soil.</title>
        <authorList>
            <person name="Lee J.J."/>
            <person name="Kang M.S."/>
            <person name="Kim G.S."/>
            <person name="Lee C.S."/>
            <person name="Lim S."/>
            <person name="Lee J."/>
            <person name="Roh S.H."/>
            <person name="Kang H."/>
            <person name="Ha J.M."/>
            <person name="Bae S."/>
            <person name="Jung H.Y."/>
            <person name="Kim M.K."/>
        </authorList>
    </citation>
    <scope>NUCLEOTIDE SEQUENCE [LARGE SCALE GENOMIC DNA]</scope>
    <source>
        <strain evidence="7 8">LCS9</strain>
    </source>
</reference>
<evidence type="ECO:0000256" key="3">
    <source>
        <dbReference type="ARBA" id="ARBA00022692"/>
    </source>
</evidence>
<feature type="transmembrane region" description="Helical" evidence="6">
    <location>
        <begin position="147"/>
        <end position="167"/>
    </location>
</feature>
<dbReference type="RefSeq" id="WP_066405938.1">
    <property type="nucleotide sequence ID" value="NZ_CP011390.1"/>
</dbReference>
<dbReference type="Pfam" id="PF01810">
    <property type="entry name" value="LysE"/>
    <property type="match status" value="1"/>
</dbReference>
<sequence length="211" mass="23552">MDVFVKGITLGLLLSIAVGPILFTIIKQSINNGIKGGLAFVLGVSLSDICLAVASNFFTELFNTLLERRALVAFTGSVFLISLGIYFLFFKKVKANEEGQQLLVFRKRDYVKLLLTGLLMNLLNPFLWGFWLATATTFADHVIRQRFIIFATALCIVLTADILKVLLANRIRQRLTLKNIQLINRLNGLILIGFGIALLVSLLFYSDKLPQ</sequence>
<reference evidence="8" key="1">
    <citation type="submission" date="2015-01" db="EMBL/GenBank/DDBJ databases">
        <title>Flavisolibacter sp./LCS9/ whole genome sequencing.</title>
        <authorList>
            <person name="Kim M.K."/>
            <person name="Srinivasan S."/>
            <person name="Lee J.-J."/>
        </authorList>
    </citation>
    <scope>NUCLEOTIDE SEQUENCE [LARGE SCALE GENOMIC DNA]</scope>
    <source>
        <strain evidence="8">LCS9</strain>
    </source>
</reference>
<keyword evidence="3 6" id="KW-0812">Transmembrane</keyword>
<gene>
    <name evidence="7" type="ORF">SY85_16230</name>
</gene>
<evidence type="ECO:0000256" key="4">
    <source>
        <dbReference type="ARBA" id="ARBA00022989"/>
    </source>
</evidence>
<evidence type="ECO:0000256" key="2">
    <source>
        <dbReference type="ARBA" id="ARBA00022475"/>
    </source>
</evidence>
<dbReference type="PANTHER" id="PTHR30086:SF20">
    <property type="entry name" value="ARGININE EXPORTER PROTEIN ARGO-RELATED"/>
    <property type="match status" value="1"/>
</dbReference>
<proteinExistence type="predicted"/>
<evidence type="ECO:0000313" key="7">
    <source>
        <dbReference type="EMBL" id="ANE51806.1"/>
    </source>
</evidence>
<dbReference type="EMBL" id="CP011390">
    <property type="protein sequence ID" value="ANE51806.1"/>
    <property type="molecule type" value="Genomic_DNA"/>
</dbReference>
<dbReference type="STRING" id="1492898.SY85_16230"/>
<evidence type="ECO:0000256" key="5">
    <source>
        <dbReference type="ARBA" id="ARBA00023136"/>
    </source>
</evidence>
<name>A0A172TXR9_9BACT</name>
<dbReference type="InterPro" id="IPR001123">
    <property type="entry name" value="LeuE-type"/>
</dbReference>
<keyword evidence="5 6" id="KW-0472">Membrane</keyword>
<dbReference type="PANTHER" id="PTHR30086">
    <property type="entry name" value="ARGININE EXPORTER PROTEIN ARGO"/>
    <property type="match status" value="1"/>
</dbReference>
<keyword evidence="4 6" id="KW-1133">Transmembrane helix</keyword>
<dbReference type="AlphaFoldDB" id="A0A172TXR9"/>
<feature type="transmembrane region" description="Helical" evidence="6">
    <location>
        <begin position="70"/>
        <end position="89"/>
    </location>
</feature>
<keyword evidence="8" id="KW-1185">Reference proteome</keyword>
<evidence type="ECO:0000313" key="8">
    <source>
        <dbReference type="Proteomes" id="UP000077177"/>
    </source>
</evidence>
<dbReference type="GO" id="GO:0005886">
    <property type="term" value="C:plasma membrane"/>
    <property type="evidence" value="ECO:0007669"/>
    <property type="project" value="UniProtKB-SubCell"/>
</dbReference>
<feature type="transmembrane region" description="Helical" evidence="6">
    <location>
        <begin position="6"/>
        <end position="26"/>
    </location>
</feature>
<dbReference type="GO" id="GO:0015171">
    <property type="term" value="F:amino acid transmembrane transporter activity"/>
    <property type="evidence" value="ECO:0007669"/>
    <property type="project" value="TreeGrafter"/>
</dbReference>
<evidence type="ECO:0000256" key="6">
    <source>
        <dbReference type="SAM" id="Phobius"/>
    </source>
</evidence>
<protein>
    <submittedName>
        <fullName evidence="7">Lysine exporter protein (LYSE/YGGA)</fullName>
    </submittedName>
</protein>
<feature type="transmembrane region" description="Helical" evidence="6">
    <location>
        <begin position="188"/>
        <end position="206"/>
    </location>
</feature>
<dbReference type="OrthoDB" id="679767at2"/>
<feature type="transmembrane region" description="Helical" evidence="6">
    <location>
        <begin position="38"/>
        <end position="58"/>
    </location>
</feature>
<dbReference type="Proteomes" id="UP000077177">
    <property type="component" value="Chromosome"/>
</dbReference>
<accession>A0A172TXR9</accession>
<dbReference type="KEGG" id="fla:SY85_16230"/>